<feature type="repeat" description="PPR" evidence="2">
    <location>
        <begin position="315"/>
        <end position="349"/>
    </location>
</feature>
<dbReference type="Pfam" id="PF13041">
    <property type="entry name" value="PPR_2"/>
    <property type="match status" value="5"/>
</dbReference>
<dbReference type="EMBL" id="JABFUD020000010">
    <property type="protein sequence ID" value="KAI5074984.1"/>
    <property type="molecule type" value="Genomic_DNA"/>
</dbReference>
<dbReference type="GO" id="GO:0048731">
    <property type="term" value="P:system development"/>
    <property type="evidence" value="ECO:0007669"/>
    <property type="project" value="UniProtKB-ARBA"/>
</dbReference>
<comment type="caution">
    <text evidence="3">The sequence shown here is derived from an EMBL/GenBank/DDBJ whole genome shotgun (WGS) entry which is preliminary data.</text>
</comment>
<dbReference type="GO" id="GO:0009451">
    <property type="term" value="P:RNA modification"/>
    <property type="evidence" value="ECO:0007669"/>
    <property type="project" value="InterPro"/>
</dbReference>
<name>A0A9D4UW82_ADICA</name>
<evidence type="ECO:0000313" key="4">
    <source>
        <dbReference type="Proteomes" id="UP000886520"/>
    </source>
</evidence>
<accession>A0A9D4UW82</accession>
<sequence>MQQALGSCRKTIPSTISSYIKSGQPRQALALYQKLKEDGHTPTDGHTITGLLQACAILKDSEKGLAFHEAASRAGLLASDHAVGGAVVYMYAQCGSLSRAQQAFDSLPFRNAITWNALMTGYVEHGHYNQVLDYAAYMQLEGISLDYVTYLCVLKASGSLGATDKVCELHSEISRRGLLEKYPSLGSTLLDVYAKCGLLTRAQEVFDKLRMRDIVLWTTLISGYVENGHAAPAMKCLEEMQLEGVALDAVAFVCISKACGMLEARDKGREMHSEIARMGLLKKNFVVGSTLVDMYVKCGLLAYAREVFDKLPVRNVITWTTLIAGYAEGGNGEEALNCYDQMQSEGLSPNPVTIVCGLKACGTIGAASKGQAIHAEIERRRLLKTDILVANTLIHMYARCGLLATAQEVFDRLLAPDIVSWNALITGYVESGYFKEAVKVYEQMQSKAVPPNAITYLSVLKACGCVGATEKGIEIHKEIAQKGFLESDLLVGNTLVEMYAKCGSPALAQQVFRKLPAKDVISWNALLAGHAQVGESASVFQMFDEMLGAGFTPDPITFMSVLNACSRTGLYDKSNMYFESMSKEYGLAPHLEHHTCMIDLFTKVGRLNEAMSLVKKMPFSPDFSTWHTVLDACKDWGNMELGMQAFEHAMHFNNPEVVID</sequence>
<evidence type="ECO:0000256" key="2">
    <source>
        <dbReference type="PROSITE-ProRule" id="PRU00708"/>
    </source>
</evidence>
<dbReference type="NCBIfam" id="TIGR00756">
    <property type="entry name" value="PPR"/>
    <property type="match status" value="5"/>
</dbReference>
<dbReference type="PANTHER" id="PTHR24015">
    <property type="entry name" value="OS07G0578800 PROTEIN-RELATED"/>
    <property type="match status" value="1"/>
</dbReference>
<dbReference type="SUPFAM" id="SSF48452">
    <property type="entry name" value="TPR-like"/>
    <property type="match status" value="1"/>
</dbReference>
<dbReference type="FunFam" id="1.25.40.10:FF:000031">
    <property type="entry name" value="Pentatricopeptide repeat-containing protein mitochondrial"/>
    <property type="match status" value="1"/>
</dbReference>
<dbReference type="FunFam" id="1.25.40.10:FF:000073">
    <property type="entry name" value="Pentatricopeptide repeat-containing protein chloroplastic"/>
    <property type="match status" value="1"/>
</dbReference>
<dbReference type="Gene3D" id="1.25.40.10">
    <property type="entry name" value="Tetratricopeptide repeat domain"/>
    <property type="match status" value="5"/>
</dbReference>
<dbReference type="GO" id="GO:0003723">
    <property type="term" value="F:RNA binding"/>
    <property type="evidence" value="ECO:0007669"/>
    <property type="project" value="InterPro"/>
</dbReference>
<dbReference type="PROSITE" id="PS51375">
    <property type="entry name" value="PPR"/>
    <property type="match status" value="7"/>
</dbReference>
<evidence type="ECO:0000313" key="3">
    <source>
        <dbReference type="EMBL" id="KAI5074984.1"/>
    </source>
</evidence>
<reference evidence="3" key="1">
    <citation type="submission" date="2021-01" db="EMBL/GenBank/DDBJ databases">
        <title>Adiantum capillus-veneris genome.</title>
        <authorList>
            <person name="Fang Y."/>
            <person name="Liao Q."/>
        </authorList>
    </citation>
    <scope>NUCLEOTIDE SEQUENCE</scope>
    <source>
        <strain evidence="3">H3</strain>
        <tissue evidence="3">Leaf</tissue>
    </source>
</reference>
<proteinExistence type="predicted"/>
<feature type="repeat" description="PPR" evidence="2">
    <location>
        <begin position="417"/>
        <end position="451"/>
    </location>
</feature>
<keyword evidence="4" id="KW-1185">Reference proteome</keyword>
<dbReference type="InterPro" id="IPR002885">
    <property type="entry name" value="PPR_rpt"/>
</dbReference>
<dbReference type="Pfam" id="PF01535">
    <property type="entry name" value="PPR"/>
    <property type="match status" value="3"/>
</dbReference>
<organism evidence="3 4">
    <name type="scientific">Adiantum capillus-veneris</name>
    <name type="common">Maidenhair fern</name>
    <dbReference type="NCBI Taxonomy" id="13818"/>
    <lineage>
        <taxon>Eukaryota</taxon>
        <taxon>Viridiplantae</taxon>
        <taxon>Streptophyta</taxon>
        <taxon>Embryophyta</taxon>
        <taxon>Tracheophyta</taxon>
        <taxon>Polypodiopsida</taxon>
        <taxon>Polypodiidae</taxon>
        <taxon>Polypodiales</taxon>
        <taxon>Pteridineae</taxon>
        <taxon>Pteridaceae</taxon>
        <taxon>Vittarioideae</taxon>
        <taxon>Adiantum</taxon>
    </lineage>
</organism>
<evidence type="ECO:0000256" key="1">
    <source>
        <dbReference type="ARBA" id="ARBA00022737"/>
    </source>
</evidence>
<evidence type="ECO:0008006" key="5">
    <source>
        <dbReference type="Google" id="ProtNLM"/>
    </source>
</evidence>
<dbReference type="Proteomes" id="UP000886520">
    <property type="component" value="Chromosome 10"/>
</dbReference>
<feature type="repeat" description="PPR" evidence="2">
    <location>
        <begin position="554"/>
        <end position="589"/>
    </location>
</feature>
<feature type="repeat" description="PPR" evidence="2">
    <location>
        <begin position="8"/>
        <end position="42"/>
    </location>
</feature>
<dbReference type="AlphaFoldDB" id="A0A9D4UW82"/>
<keyword evidence="1" id="KW-0677">Repeat</keyword>
<dbReference type="InterPro" id="IPR011990">
    <property type="entry name" value="TPR-like_helical_dom_sf"/>
</dbReference>
<dbReference type="OrthoDB" id="185373at2759"/>
<dbReference type="InterPro" id="IPR046960">
    <property type="entry name" value="PPR_At4g14850-like_plant"/>
</dbReference>
<dbReference type="PANTHER" id="PTHR24015:SF548">
    <property type="entry name" value="OS08G0340900 PROTEIN"/>
    <property type="match status" value="1"/>
</dbReference>
<protein>
    <recommendedName>
        <fullName evidence="5">Pentatricopeptide repeat-containing protein</fullName>
    </recommendedName>
</protein>
<gene>
    <name evidence="3" type="ORF">GOP47_0010945</name>
</gene>
<feature type="repeat" description="PPR" evidence="2">
    <location>
        <begin position="111"/>
        <end position="145"/>
    </location>
</feature>
<feature type="repeat" description="PPR" evidence="2">
    <location>
        <begin position="519"/>
        <end position="553"/>
    </location>
</feature>
<feature type="repeat" description="PPR" evidence="2">
    <location>
        <begin position="213"/>
        <end position="247"/>
    </location>
</feature>
<dbReference type="FunFam" id="1.25.40.10:FF:000158">
    <property type="entry name" value="pentatricopeptide repeat-containing protein At2g33680"/>
    <property type="match status" value="1"/>
</dbReference>